<comment type="caution">
    <text evidence="2">The sequence shown here is derived from an EMBL/GenBank/DDBJ whole genome shotgun (WGS) entry which is preliminary data.</text>
</comment>
<accession>A0A9X5KT41</accession>
<proteinExistence type="predicted"/>
<reference evidence="2 3" key="1">
    <citation type="submission" date="2015-09" db="EMBL/GenBank/DDBJ databases">
        <title>Genome sequence of Pseudomonas marginalis ICMP 3553.</title>
        <authorList>
            <person name="Visnovsky S."/>
            <person name="Lu A."/>
            <person name="Panda P."/>
            <person name="Pitman A."/>
        </authorList>
    </citation>
    <scope>NUCLEOTIDE SEQUENCE [LARGE SCALE GENOMIC DNA]</scope>
    <source>
        <strain evidence="2 3">ICMP 3553</strain>
    </source>
</reference>
<feature type="region of interest" description="Disordered" evidence="1">
    <location>
        <begin position="1"/>
        <end position="24"/>
    </location>
</feature>
<dbReference type="AlphaFoldDB" id="A0A9X5KT41"/>
<evidence type="ECO:0000256" key="1">
    <source>
        <dbReference type="SAM" id="MobiDB-lite"/>
    </source>
</evidence>
<evidence type="ECO:0000313" key="3">
    <source>
        <dbReference type="Proteomes" id="UP000077563"/>
    </source>
</evidence>
<organism evidence="2 3">
    <name type="scientific">Pseudomonas marginalis</name>
    <name type="common">Pseudomonas panacis</name>
    <dbReference type="NCBI Taxonomy" id="298"/>
    <lineage>
        <taxon>Bacteria</taxon>
        <taxon>Pseudomonadati</taxon>
        <taxon>Pseudomonadota</taxon>
        <taxon>Gammaproteobacteria</taxon>
        <taxon>Pseudomonadales</taxon>
        <taxon>Pseudomonadaceae</taxon>
        <taxon>Pseudomonas</taxon>
    </lineage>
</organism>
<protein>
    <submittedName>
        <fullName evidence="2">Uncharacterized protein</fullName>
    </submittedName>
</protein>
<dbReference type="EMBL" id="LKEG01000052">
    <property type="protein sequence ID" value="OAJ46917.1"/>
    <property type="molecule type" value="Genomic_DNA"/>
</dbReference>
<gene>
    <name evidence="2" type="ORF">AO064_21525</name>
</gene>
<dbReference type="Proteomes" id="UP000077563">
    <property type="component" value="Unassembled WGS sequence"/>
</dbReference>
<dbReference type="RefSeq" id="WP_064054905.1">
    <property type="nucleotide sequence ID" value="NZ_LKEG01000052.1"/>
</dbReference>
<sequence length="125" mass="14286">MLTDEQIEAAKRTTHYSSTEPPLHEHNDCIRFAYEWLDAQVKTKGKLKSPLQIKHLIERWAGRYVSTSDVDVAASLHPQVQGKYPYFTISSKLTNPSATRISSLGQAFSQNQNEYHDLSNYSRSE</sequence>
<evidence type="ECO:0000313" key="2">
    <source>
        <dbReference type="EMBL" id="OAJ46917.1"/>
    </source>
</evidence>
<name>A0A9X5KT41_PSEMA</name>